<dbReference type="Gene3D" id="3.10.20.90">
    <property type="entry name" value="Phosphatidylinositol 3-kinase Catalytic Subunit, Chain A, domain 1"/>
    <property type="match status" value="1"/>
</dbReference>
<feature type="region of interest" description="Disordered" evidence="3">
    <location>
        <begin position="154"/>
        <end position="180"/>
    </location>
</feature>
<dbReference type="InterPro" id="IPR053039">
    <property type="entry name" value="Polarity_Bud-Selection_Reg"/>
</dbReference>
<dbReference type="SUPFAM" id="SSF50044">
    <property type="entry name" value="SH3-domain"/>
    <property type="match status" value="1"/>
</dbReference>
<name>A0A432ZZ80_9FUNG</name>
<dbReference type="SMART" id="SM00326">
    <property type="entry name" value="SH3"/>
    <property type="match status" value="1"/>
</dbReference>
<evidence type="ECO:0000259" key="5">
    <source>
        <dbReference type="PROSITE" id="PS50200"/>
    </source>
</evidence>
<dbReference type="GO" id="GO:0051286">
    <property type="term" value="C:cell tip"/>
    <property type="evidence" value="ECO:0007669"/>
    <property type="project" value="TreeGrafter"/>
</dbReference>
<protein>
    <recommendedName>
        <fullName evidence="8">SH3 domain-containing protein</fullName>
    </recommendedName>
</protein>
<keyword evidence="7" id="KW-1185">Reference proteome</keyword>
<comment type="caution">
    <text evidence="6">The sequence shown here is derived from an EMBL/GenBank/DDBJ whole genome shotgun (WGS) entry which is preliminary data.</text>
</comment>
<organism evidence="6 7">
    <name type="scientific">Jimgerdemannia flammicorona</name>
    <dbReference type="NCBI Taxonomy" id="994334"/>
    <lineage>
        <taxon>Eukaryota</taxon>
        <taxon>Fungi</taxon>
        <taxon>Fungi incertae sedis</taxon>
        <taxon>Mucoromycota</taxon>
        <taxon>Mucoromycotina</taxon>
        <taxon>Endogonomycetes</taxon>
        <taxon>Endogonales</taxon>
        <taxon>Endogonaceae</taxon>
        <taxon>Jimgerdemannia</taxon>
    </lineage>
</organism>
<dbReference type="GO" id="GO:0008104">
    <property type="term" value="P:intracellular protein localization"/>
    <property type="evidence" value="ECO:0007669"/>
    <property type="project" value="TreeGrafter"/>
</dbReference>
<dbReference type="InterPro" id="IPR000159">
    <property type="entry name" value="RA_dom"/>
</dbReference>
<dbReference type="EMBL" id="RBNI01025801">
    <property type="protein sequence ID" value="RUO95797.1"/>
    <property type="molecule type" value="Genomic_DNA"/>
</dbReference>
<feature type="domain" description="SH3" evidence="4">
    <location>
        <begin position="56"/>
        <end position="117"/>
    </location>
</feature>
<dbReference type="GO" id="GO:0030950">
    <property type="term" value="P:establishment or maintenance of actin cytoskeleton polarity"/>
    <property type="evidence" value="ECO:0007669"/>
    <property type="project" value="TreeGrafter"/>
</dbReference>
<feature type="region of interest" description="Disordered" evidence="3">
    <location>
        <begin position="1"/>
        <end position="52"/>
    </location>
</feature>
<dbReference type="InterPro" id="IPR029071">
    <property type="entry name" value="Ubiquitin-like_domsf"/>
</dbReference>
<dbReference type="PROSITE" id="PS50002">
    <property type="entry name" value="SH3"/>
    <property type="match status" value="1"/>
</dbReference>
<evidence type="ECO:0000313" key="7">
    <source>
        <dbReference type="Proteomes" id="UP000268093"/>
    </source>
</evidence>
<reference evidence="6 7" key="1">
    <citation type="journal article" date="2018" name="New Phytol.">
        <title>Phylogenomics of Endogonaceae and evolution of mycorrhizas within Mucoromycota.</title>
        <authorList>
            <person name="Chang Y."/>
            <person name="Desiro A."/>
            <person name="Na H."/>
            <person name="Sandor L."/>
            <person name="Lipzen A."/>
            <person name="Clum A."/>
            <person name="Barry K."/>
            <person name="Grigoriev I.V."/>
            <person name="Martin F.M."/>
            <person name="Stajich J.E."/>
            <person name="Smith M.E."/>
            <person name="Bonito G."/>
            <person name="Spatafora J.W."/>
        </authorList>
    </citation>
    <scope>NUCLEOTIDE SEQUENCE [LARGE SCALE GENOMIC DNA]</scope>
    <source>
        <strain evidence="6 7">GMNB39</strain>
    </source>
</reference>
<evidence type="ECO:0000259" key="4">
    <source>
        <dbReference type="PROSITE" id="PS50002"/>
    </source>
</evidence>
<dbReference type="GO" id="GO:0015630">
    <property type="term" value="C:microtubule cytoskeleton"/>
    <property type="evidence" value="ECO:0007669"/>
    <property type="project" value="TreeGrafter"/>
</dbReference>
<feature type="domain" description="Ras-associating" evidence="5">
    <location>
        <begin position="222"/>
        <end position="289"/>
    </location>
</feature>
<dbReference type="PANTHER" id="PTHR47775:SF1">
    <property type="entry name" value="BUD SITE SELECTION PROTEIN 14"/>
    <property type="match status" value="1"/>
</dbReference>
<dbReference type="PANTHER" id="PTHR47775">
    <property type="entry name" value="BUD SITE SELECTION PROTEIN 14"/>
    <property type="match status" value="1"/>
</dbReference>
<dbReference type="PROSITE" id="PS50200">
    <property type="entry name" value="RA"/>
    <property type="match status" value="1"/>
</dbReference>
<dbReference type="Proteomes" id="UP000268093">
    <property type="component" value="Unassembled WGS sequence"/>
</dbReference>
<evidence type="ECO:0008006" key="8">
    <source>
        <dbReference type="Google" id="ProtNLM"/>
    </source>
</evidence>
<feature type="non-terminal residue" evidence="6">
    <location>
        <position position="289"/>
    </location>
</feature>
<dbReference type="Pfam" id="PF00018">
    <property type="entry name" value="SH3_1"/>
    <property type="match status" value="1"/>
</dbReference>
<dbReference type="CDD" id="cd17043">
    <property type="entry name" value="RA"/>
    <property type="match status" value="1"/>
</dbReference>
<dbReference type="InterPro" id="IPR036028">
    <property type="entry name" value="SH3-like_dom_sf"/>
</dbReference>
<evidence type="ECO:0000256" key="1">
    <source>
        <dbReference type="ARBA" id="ARBA00022443"/>
    </source>
</evidence>
<evidence type="ECO:0000313" key="6">
    <source>
        <dbReference type="EMBL" id="RUO95797.1"/>
    </source>
</evidence>
<dbReference type="InterPro" id="IPR001452">
    <property type="entry name" value="SH3_domain"/>
</dbReference>
<evidence type="ECO:0000256" key="2">
    <source>
        <dbReference type="PROSITE-ProRule" id="PRU00192"/>
    </source>
</evidence>
<proteinExistence type="predicted"/>
<dbReference type="GO" id="GO:0007165">
    <property type="term" value="P:signal transduction"/>
    <property type="evidence" value="ECO:0007669"/>
    <property type="project" value="InterPro"/>
</dbReference>
<dbReference type="OrthoDB" id="196165at2759"/>
<gene>
    <name evidence="6" type="ORF">BC936DRAFT_143207</name>
</gene>
<keyword evidence="1 2" id="KW-0728">SH3 domain</keyword>
<dbReference type="Pfam" id="PF00788">
    <property type="entry name" value="RA"/>
    <property type="match status" value="1"/>
</dbReference>
<dbReference type="AlphaFoldDB" id="A0A432ZZ80"/>
<sequence length="289" mass="32667">MSGLSINTQQRQQQQEYHDDYDQGDQFGGQGNQDSSFDDDDDDGMSSSPSIPDENIDFDLVYALHTFVATVEGQASVVKGDALTLLDDSNSYWWLVKVLKTTEVGYIPAENIELTSQQNNQDVINRPPPRSIKKKKVYISKGVSFQSQVIITAETEEEDDEEEYEEWEEEMADDDDDYYDMDDDPLERVVRVVARDYERESVRGNSRDYDRDPRSSEENKTQLTVLRVFAGNVNLGATFKTVMVNPSTTAAELVKQAMLRFHIQEIEGGVMGESNSGVEYYVTVKGVDG</sequence>
<evidence type="ECO:0000256" key="3">
    <source>
        <dbReference type="SAM" id="MobiDB-lite"/>
    </source>
</evidence>
<dbReference type="Gene3D" id="2.30.30.40">
    <property type="entry name" value="SH3 Domains"/>
    <property type="match status" value="1"/>
</dbReference>
<accession>A0A432ZZ80</accession>
<dbReference type="SUPFAM" id="SSF54236">
    <property type="entry name" value="Ubiquitin-like"/>
    <property type="match status" value="1"/>
</dbReference>